<keyword evidence="4 7" id="KW-0812">Transmembrane</keyword>
<evidence type="ECO:0000313" key="11">
    <source>
        <dbReference type="Proteomes" id="UP000003490"/>
    </source>
</evidence>
<dbReference type="InterPro" id="IPR035906">
    <property type="entry name" value="MetI-like_sf"/>
</dbReference>
<comment type="subcellular location">
    <subcellularLocation>
        <location evidence="1 7">Cell membrane</location>
        <topology evidence="1 7">Multi-pass membrane protein</topology>
    </subcellularLocation>
</comment>
<dbReference type="OrthoDB" id="9771544at2"/>
<evidence type="ECO:0000313" key="12">
    <source>
        <dbReference type="Proteomes" id="UP000220611"/>
    </source>
</evidence>
<gene>
    <name evidence="10" type="ORF">CH238_14345</name>
    <name evidence="9" type="ORF">CLOLEP_00593</name>
</gene>
<evidence type="ECO:0000313" key="9">
    <source>
        <dbReference type="EMBL" id="EDO62471.1"/>
    </source>
</evidence>
<comment type="caution">
    <text evidence="9">The sequence shown here is derived from an EMBL/GenBank/DDBJ whole genome shotgun (WGS) entry which is preliminary data.</text>
</comment>
<dbReference type="SUPFAM" id="SSF161098">
    <property type="entry name" value="MetI-like"/>
    <property type="match status" value="1"/>
</dbReference>
<evidence type="ECO:0000256" key="5">
    <source>
        <dbReference type="ARBA" id="ARBA00022989"/>
    </source>
</evidence>
<dbReference type="HOGENOM" id="CLU_016047_0_0_9"/>
<dbReference type="eggNOG" id="COG1175">
    <property type="taxonomic scope" value="Bacteria"/>
</dbReference>
<evidence type="ECO:0000256" key="4">
    <source>
        <dbReference type="ARBA" id="ARBA00022692"/>
    </source>
</evidence>
<feature type="domain" description="ABC transmembrane type-1" evidence="8">
    <location>
        <begin position="64"/>
        <end position="276"/>
    </location>
</feature>
<evidence type="ECO:0000256" key="1">
    <source>
        <dbReference type="ARBA" id="ARBA00004651"/>
    </source>
</evidence>
<dbReference type="Pfam" id="PF00528">
    <property type="entry name" value="BPD_transp_1"/>
    <property type="match status" value="1"/>
</dbReference>
<reference evidence="9 11" key="1">
    <citation type="submission" date="2007-08" db="EMBL/GenBank/DDBJ databases">
        <title>Draft genome sequence of Clostridium leptum (DSM 753).</title>
        <authorList>
            <person name="Sudarsanam P."/>
            <person name="Ley R."/>
            <person name="Guruge J."/>
            <person name="Turnbaugh P.J."/>
            <person name="Mahowald M."/>
            <person name="Liep D."/>
            <person name="Gordon J."/>
        </authorList>
    </citation>
    <scope>NUCLEOTIDE SEQUENCE [LARGE SCALE GENOMIC DNA]</scope>
    <source>
        <strain evidence="9 11">DSM 753</strain>
    </source>
</reference>
<evidence type="ECO:0000256" key="2">
    <source>
        <dbReference type="ARBA" id="ARBA00022448"/>
    </source>
</evidence>
<feature type="transmembrane region" description="Helical" evidence="7">
    <location>
        <begin position="208"/>
        <end position="229"/>
    </location>
</feature>
<keyword evidence="3" id="KW-1003">Cell membrane</keyword>
<dbReference type="InterPro" id="IPR051393">
    <property type="entry name" value="ABC_transporter_permease"/>
</dbReference>
<evidence type="ECO:0000256" key="6">
    <source>
        <dbReference type="ARBA" id="ARBA00023136"/>
    </source>
</evidence>
<keyword evidence="2 7" id="KW-0813">Transport</keyword>
<feature type="transmembrane region" description="Helical" evidence="7">
    <location>
        <begin position="101"/>
        <end position="121"/>
    </location>
</feature>
<dbReference type="PANTHER" id="PTHR30193:SF37">
    <property type="entry name" value="INNER MEMBRANE ABC TRANSPORTER PERMEASE PROTEIN YCJO"/>
    <property type="match status" value="1"/>
</dbReference>
<comment type="similarity">
    <text evidence="7">Belongs to the binding-protein-dependent transport system permease family.</text>
</comment>
<dbReference type="Proteomes" id="UP000003490">
    <property type="component" value="Unassembled WGS sequence"/>
</dbReference>
<dbReference type="GO" id="GO:0005886">
    <property type="term" value="C:plasma membrane"/>
    <property type="evidence" value="ECO:0007669"/>
    <property type="project" value="UniProtKB-SubCell"/>
</dbReference>
<protein>
    <submittedName>
        <fullName evidence="9">ABC transporter, permease protein</fullName>
    </submittedName>
    <submittedName>
        <fullName evidence="10">Sugar ABC transporter permease</fullName>
    </submittedName>
</protein>
<keyword evidence="5 7" id="KW-1133">Transmembrane helix</keyword>
<feature type="transmembrane region" description="Helical" evidence="7">
    <location>
        <begin position="258"/>
        <end position="277"/>
    </location>
</feature>
<dbReference type="InterPro" id="IPR000515">
    <property type="entry name" value="MetI-like"/>
</dbReference>
<dbReference type="CDD" id="cd06261">
    <property type="entry name" value="TM_PBP2"/>
    <property type="match status" value="1"/>
</dbReference>
<evidence type="ECO:0000256" key="3">
    <source>
        <dbReference type="ARBA" id="ARBA00022475"/>
    </source>
</evidence>
<evidence type="ECO:0000259" key="8">
    <source>
        <dbReference type="PROSITE" id="PS50928"/>
    </source>
</evidence>
<sequence>MKLKKMNLLFILVPLLLIALFKLYPVLIAIVESFFTGRIGEDRIFSGFSNYANMFSDPVFWKSLNSTLIFNIFINPIQIIAAIILALMLNTKFKGVRLIRTIMYFPVTISVTTSAVIWDLLLDPNRGLVNAILKAMGLPAQPFFTSDSQAMLSIIILASWKGIAYWMMFLMAGLQGVPANVYEAALVDGSNTFITTFKIVIPMIKRSILFVVVSDTISNLLMFSPMYLITKGGPNKSTNVLMYEAYKSTFAYADYGRAYAYVVVLLILIFIIVGVQLKAMRSED</sequence>
<dbReference type="PROSITE" id="PS50928">
    <property type="entry name" value="ABC_TM1"/>
    <property type="match status" value="1"/>
</dbReference>
<organism evidence="9 11">
    <name type="scientific">[Clostridium] leptum DSM 753</name>
    <dbReference type="NCBI Taxonomy" id="428125"/>
    <lineage>
        <taxon>Bacteria</taxon>
        <taxon>Bacillati</taxon>
        <taxon>Bacillota</taxon>
        <taxon>Clostridia</taxon>
        <taxon>Eubacteriales</taxon>
        <taxon>Oscillospiraceae</taxon>
        <taxon>Oscillospiraceae incertae sedis</taxon>
    </lineage>
</organism>
<proteinExistence type="inferred from homology"/>
<reference evidence="10 12" key="3">
    <citation type="submission" date="2017-07" db="EMBL/GenBank/DDBJ databases">
        <title>Prevalence of linear plasmids in Cutibacterium (Propionibacterium) acnes isolates obtained from prostatic tissue.</title>
        <authorList>
            <person name="Davidsson S."/>
            <person name="Carlsson J."/>
            <person name="Molling P."/>
            <person name="Andren O."/>
            <person name="Andersson S.-O."/>
            <person name="Brzuszkiewicz E."/>
            <person name="Poehlein A."/>
            <person name="Al-Zeer M."/>
            <person name="Brinkmann V."/>
            <person name="Scavenius C."/>
            <person name="Nazipi S."/>
            <person name="Soderquist B."/>
            <person name="Bruggemann H."/>
        </authorList>
    </citation>
    <scope>NUCLEOTIDE SEQUENCE [LARGE SCALE GENOMIC DNA]</scope>
    <source>
        <strain evidence="10 12">DSM 753</strain>
    </source>
</reference>
<name>A7VPW6_9FIRM</name>
<dbReference type="Gene3D" id="1.10.3720.10">
    <property type="entry name" value="MetI-like"/>
    <property type="match status" value="1"/>
</dbReference>
<accession>A7VPW6</accession>
<evidence type="ECO:0000256" key="7">
    <source>
        <dbReference type="RuleBase" id="RU363032"/>
    </source>
</evidence>
<dbReference type="EMBL" id="ABCB02000014">
    <property type="protein sequence ID" value="EDO62471.1"/>
    <property type="molecule type" value="Genomic_DNA"/>
</dbReference>
<dbReference type="PANTHER" id="PTHR30193">
    <property type="entry name" value="ABC TRANSPORTER PERMEASE PROTEIN"/>
    <property type="match status" value="1"/>
</dbReference>
<evidence type="ECO:0000313" key="10">
    <source>
        <dbReference type="EMBL" id="PEQ23326.1"/>
    </source>
</evidence>
<keyword evidence="12" id="KW-1185">Reference proteome</keyword>
<reference evidence="9 11" key="2">
    <citation type="submission" date="2007-08" db="EMBL/GenBank/DDBJ databases">
        <authorList>
            <person name="Fulton L."/>
            <person name="Clifton S."/>
            <person name="Fulton B."/>
            <person name="Xu J."/>
            <person name="Minx P."/>
            <person name="Pepin K.H."/>
            <person name="Johnson M."/>
            <person name="Thiruvilangam P."/>
            <person name="Bhonagiri V."/>
            <person name="Nash W.E."/>
            <person name="Wang C."/>
            <person name="Mardis E.R."/>
            <person name="Wilson R.K."/>
        </authorList>
    </citation>
    <scope>NUCLEOTIDE SEQUENCE [LARGE SCALE GENOMIC DNA]</scope>
    <source>
        <strain evidence="9 11">DSM 753</strain>
    </source>
</reference>
<dbReference type="EMBL" id="NOXF01000019">
    <property type="protein sequence ID" value="PEQ23326.1"/>
    <property type="molecule type" value="Genomic_DNA"/>
</dbReference>
<dbReference type="AlphaFoldDB" id="A7VPW6"/>
<keyword evidence="6 7" id="KW-0472">Membrane</keyword>
<dbReference type="Proteomes" id="UP000220611">
    <property type="component" value="Unassembled WGS sequence"/>
</dbReference>
<feature type="transmembrane region" description="Helical" evidence="7">
    <location>
        <begin position="150"/>
        <end position="170"/>
    </location>
</feature>
<feature type="transmembrane region" description="Helical" evidence="7">
    <location>
        <begin position="68"/>
        <end position="89"/>
    </location>
</feature>
<dbReference type="GO" id="GO:0055085">
    <property type="term" value="P:transmembrane transport"/>
    <property type="evidence" value="ECO:0007669"/>
    <property type="project" value="InterPro"/>
</dbReference>